<dbReference type="AlphaFoldDB" id="V2U3Z9"/>
<sequence>MNNVIGIFTGKDLKWMESEGGSGYWIAKTDRIKNAKYVIFVRNHRETWAVKDDGLQHGQAFMIGRISGCVPTAKYLGRKLIQISEYSLLPDTLNFKQAWKKLTRGQRYPVAYLNTDDLSSELDLDVDNLEWTVFDPSPSAENDGAVPENVNASDDAKELSEIIAEAKEMIAHAAGVDADKVNIQINF</sequence>
<dbReference type="PATRIC" id="fig|1341679.3.peg.2951"/>
<evidence type="ECO:0000313" key="2">
    <source>
        <dbReference type="Proteomes" id="UP000018415"/>
    </source>
</evidence>
<accession>V2U3Z9</accession>
<dbReference type="OrthoDB" id="6712744at2"/>
<reference evidence="1 2" key="1">
    <citation type="submission" date="2013-10" db="EMBL/GenBank/DDBJ databases">
        <title>The Genome Sequence of Acinetobacter indicus CIP 110367.</title>
        <authorList>
            <consortium name="The Broad Institute Genomics Platform"/>
            <consortium name="The Broad Institute Genome Sequencing Center for Infectious Disease"/>
            <person name="Cerqueira G."/>
            <person name="Feldgarden M."/>
            <person name="Courvalin P."/>
            <person name="Grillot-Courvalin C."/>
            <person name="Clermont D."/>
            <person name="Rocha E."/>
            <person name="Yoon E.-J."/>
            <person name="Nemec A."/>
            <person name="Young S.K."/>
            <person name="Zeng Q."/>
            <person name="Gargeya S."/>
            <person name="Fitzgerald M."/>
            <person name="Abouelleil A."/>
            <person name="Alvarado L."/>
            <person name="Berlin A.M."/>
            <person name="Chapman S.B."/>
            <person name="Gainer-Dewar J."/>
            <person name="Goldberg J."/>
            <person name="Gnerre S."/>
            <person name="Griggs A."/>
            <person name="Gujja S."/>
            <person name="Hansen M."/>
            <person name="Howarth C."/>
            <person name="Imamovic A."/>
            <person name="Ireland A."/>
            <person name="Larimer J."/>
            <person name="McCowan C."/>
            <person name="Murphy C."/>
            <person name="Pearson M."/>
            <person name="Poon T.W."/>
            <person name="Priest M."/>
            <person name="Roberts A."/>
            <person name="Saif S."/>
            <person name="Shea T."/>
            <person name="Sykes S."/>
            <person name="Wortman J."/>
            <person name="Nusbaum C."/>
            <person name="Birren B."/>
        </authorList>
    </citation>
    <scope>NUCLEOTIDE SEQUENCE [LARGE SCALE GENOMIC DNA]</scope>
    <source>
        <strain evidence="1 2">CIP 110367</strain>
    </source>
</reference>
<comment type="caution">
    <text evidence="1">The sequence shown here is derived from an EMBL/GenBank/DDBJ whole genome shotgun (WGS) entry which is preliminary data.</text>
</comment>
<proteinExistence type="predicted"/>
<dbReference type="HOGENOM" id="CLU_093380_1_0_6"/>
<dbReference type="eggNOG" id="ENOG5030S9Z">
    <property type="taxonomic scope" value="Bacteria"/>
</dbReference>
<dbReference type="Proteomes" id="UP000018415">
    <property type="component" value="Unassembled WGS sequence"/>
</dbReference>
<gene>
    <name evidence="1" type="ORF">P253_03064</name>
</gene>
<dbReference type="RefSeq" id="WP_016658913.1">
    <property type="nucleotide sequence ID" value="NZ_BBSF01000034.1"/>
</dbReference>
<keyword evidence="2" id="KW-1185">Reference proteome</keyword>
<name>V2U3Z9_9GAMM</name>
<evidence type="ECO:0000313" key="1">
    <source>
        <dbReference type="EMBL" id="ESK45032.1"/>
    </source>
</evidence>
<protein>
    <submittedName>
        <fullName evidence="1">Uncharacterized protein</fullName>
    </submittedName>
</protein>
<dbReference type="EMBL" id="AYET01000013">
    <property type="protein sequence ID" value="ESK45032.1"/>
    <property type="molecule type" value="Genomic_DNA"/>
</dbReference>
<organism evidence="1 2">
    <name type="scientific">Acinetobacter indicus CIP 110367</name>
    <dbReference type="NCBI Taxonomy" id="1341679"/>
    <lineage>
        <taxon>Bacteria</taxon>
        <taxon>Pseudomonadati</taxon>
        <taxon>Pseudomonadota</taxon>
        <taxon>Gammaproteobacteria</taxon>
        <taxon>Moraxellales</taxon>
        <taxon>Moraxellaceae</taxon>
        <taxon>Acinetobacter</taxon>
    </lineage>
</organism>